<protein>
    <recommendedName>
        <fullName evidence="6">EXS domain-containing protein</fullName>
    </recommendedName>
</protein>
<dbReference type="Pfam" id="PF03124">
    <property type="entry name" value="EXS"/>
    <property type="match status" value="1"/>
</dbReference>
<feature type="transmembrane region" description="Helical" evidence="5">
    <location>
        <begin position="20"/>
        <end position="43"/>
    </location>
</feature>
<dbReference type="RefSeq" id="XP_015466076.1">
    <property type="nucleotide sequence ID" value="XM_015613098.1"/>
</dbReference>
<evidence type="ECO:0000256" key="1">
    <source>
        <dbReference type="ARBA" id="ARBA00004141"/>
    </source>
</evidence>
<accession>A0A0V1PUT3</accession>
<gene>
    <name evidence="7" type="ORF">AC631_04269</name>
</gene>
<proteinExistence type="predicted"/>
<feature type="transmembrane region" description="Helical" evidence="5">
    <location>
        <begin position="125"/>
        <end position="146"/>
    </location>
</feature>
<dbReference type="GeneID" id="26841278"/>
<keyword evidence="8" id="KW-1185">Reference proteome</keyword>
<comment type="subcellular location">
    <subcellularLocation>
        <location evidence="1">Membrane</location>
        <topology evidence="1">Multi-pass membrane protein</topology>
    </subcellularLocation>
</comment>
<dbReference type="PANTHER" id="PTHR10783">
    <property type="entry name" value="XENOTROPIC AND POLYTROPIC RETROVIRUS RECEPTOR 1-RELATED"/>
    <property type="match status" value="1"/>
</dbReference>
<sequence>MAEQSEASGVYFNDLVPLPFRILFIIQLGVYLWYSIIYLCTYYSRLNILQLLNLSYSTHNYTQLDRRLPSTGEFESTLPAERIENQLLLKGVWTTLRSITLYNFVGYCLYLVIELKYDDPEQENQNIIVSFLYKMIPLIAFLYIFYKVFYQSGSKTTSKSIGQYRVYTTVKRILLGNINSSTMRTNDILISDTLTSYSKVINDIGLFVWVNYYTSESPYNIKLEFIILCIPTLIRIKQCWYEYSCTKNVLHFFNMVKYSTAIGPLIINLLIKMTLQTLSPDNNEQLKENEVLVRLTKLNSWWYFCSVLNSTYTFIWDIKMDWGFGLFDIFFKSNKIANYTILRPSHQLIYGNIFGYYCVIVIDFILRFLWIFKLFITNEVENRYMVNKLGAFLFGSDSFSLGYVVVEVLEIVRRWLWCFVKLESDWVKLQETISSDDIEMTNVDKRDT</sequence>
<evidence type="ECO:0000313" key="8">
    <source>
        <dbReference type="Proteomes" id="UP000054251"/>
    </source>
</evidence>
<dbReference type="EMBL" id="LMYN01000110">
    <property type="protein sequence ID" value="KRZ99973.1"/>
    <property type="molecule type" value="Genomic_DNA"/>
</dbReference>
<dbReference type="PANTHER" id="PTHR10783:SF46">
    <property type="entry name" value="PROTEIN ERD1 HOMOLOG 2"/>
    <property type="match status" value="1"/>
</dbReference>
<keyword evidence="2 5" id="KW-0812">Transmembrane</keyword>
<evidence type="ECO:0000256" key="3">
    <source>
        <dbReference type="ARBA" id="ARBA00022989"/>
    </source>
</evidence>
<feature type="domain" description="EXS" evidence="6">
    <location>
        <begin position="215"/>
        <end position="448"/>
    </location>
</feature>
<feature type="transmembrane region" description="Helical" evidence="5">
    <location>
        <begin position="92"/>
        <end position="113"/>
    </location>
</feature>
<evidence type="ECO:0000256" key="2">
    <source>
        <dbReference type="ARBA" id="ARBA00022692"/>
    </source>
</evidence>
<comment type="caution">
    <text evidence="7">The sequence shown here is derived from an EMBL/GenBank/DDBJ whole genome shotgun (WGS) entry which is preliminary data.</text>
</comment>
<keyword evidence="4 5" id="KW-0472">Membrane</keyword>
<feature type="transmembrane region" description="Helical" evidence="5">
    <location>
        <begin position="353"/>
        <end position="372"/>
    </location>
</feature>
<dbReference type="Proteomes" id="UP000054251">
    <property type="component" value="Unassembled WGS sequence"/>
</dbReference>
<dbReference type="PROSITE" id="PS51380">
    <property type="entry name" value="EXS"/>
    <property type="match status" value="1"/>
</dbReference>
<evidence type="ECO:0000256" key="4">
    <source>
        <dbReference type="ARBA" id="ARBA00023136"/>
    </source>
</evidence>
<evidence type="ECO:0000313" key="7">
    <source>
        <dbReference type="EMBL" id="KRZ99973.1"/>
    </source>
</evidence>
<evidence type="ECO:0000259" key="6">
    <source>
        <dbReference type="PROSITE" id="PS51380"/>
    </source>
</evidence>
<keyword evidence="3 5" id="KW-1133">Transmembrane helix</keyword>
<name>A0A0V1PUT3_9ASCO</name>
<dbReference type="AlphaFoldDB" id="A0A0V1PUT3"/>
<evidence type="ECO:0000256" key="5">
    <source>
        <dbReference type="SAM" id="Phobius"/>
    </source>
</evidence>
<feature type="transmembrane region" description="Helical" evidence="5">
    <location>
        <begin position="392"/>
        <end position="412"/>
    </location>
</feature>
<dbReference type="OrthoDB" id="2159384at2759"/>
<reference evidence="7 8" key="1">
    <citation type="submission" date="2015-11" db="EMBL/GenBank/DDBJ databases">
        <title>The genome of Debaryomyces fabryi.</title>
        <authorList>
            <person name="Tafer H."/>
            <person name="Lopandic K."/>
        </authorList>
    </citation>
    <scope>NUCLEOTIDE SEQUENCE [LARGE SCALE GENOMIC DNA]</scope>
    <source>
        <strain evidence="7 8">CBS 789</strain>
    </source>
</reference>
<dbReference type="GO" id="GO:0016020">
    <property type="term" value="C:membrane"/>
    <property type="evidence" value="ECO:0007669"/>
    <property type="project" value="UniProtKB-SubCell"/>
</dbReference>
<dbReference type="GO" id="GO:0005737">
    <property type="term" value="C:cytoplasm"/>
    <property type="evidence" value="ECO:0007669"/>
    <property type="project" value="TreeGrafter"/>
</dbReference>
<organism evidence="7 8">
    <name type="scientific">Debaryomyces fabryi</name>
    <dbReference type="NCBI Taxonomy" id="58627"/>
    <lineage>
        <taxon>Eukaryota</taxon>
        <taxon>Fungi</taxon>
        <taxon>Dikarya</taxon>
        <taxon>Ascomycota</taxon>
        <taxon>Saccharomycotina</taxon>
        <taxon>Pichiomycetes</taxon>
        <taxon>Debaryomycetaceae</taxon>
        <taxon>Debaryomyces</taxon>
    </lineage>
</organism>
<dbReference type="InterPro" id="IPR004342">
    <property type="entry name" value="EXS_C"/>
</dbReference>